<organism evidence="1 2">
    <name type="scientific">Mycolicibacterium sphagni</name>
    <dbReference type="NCBI Taxonomy" id="1786"/>
    <lineage>
        <taxon>Bacteria</taxon>
        <taxon>Bacillati</taxon>
        <taxon>Actinomycetota</taxon>
        <taxon>Actinomycetes</taxon>
        <taxon>Mycobacteriales</taxon>
        <taxon>Mycobacteriaceae</taxon>
        <taxon>Mycolicibacterium</taxon>
    </lineage>
</organism>
<evidence type="ECO:0000313" key="2">
    <source>
        <dbReference type="Proteomes" id="UP000216063"/>
    </source>
</evidence>
<evidence type="ECO:0000313" key="1">
    <source>
        <dbReference type="EMBL" id="OYN80421.1"/>
    </source>
</evidence>
<reference evidence="1 2" key="1">
    <citation type="submission" date="2017-07" db="EMBL/GenBank/DDBJ databases">
        <title>The new phylogeny of genus Mycobacterium.</title>
        <authorList>
            <person name="Tortoli E."/>
            <person name="Trovato A."/>
            <person name="Cirillo D.M."/>
        </authorList>
    </citation>
    <scope>NUCLEOTIDE SEQUENCE [LARGE SCALE GENOMIC DNA]</scope>
    <source>
        <strain evidence="1 2">ATCC 33027</strain>
    </source>
</reference>
<dbReference type="AlphaFoldDB" id="A0A255DP17"/>
<accession>A0A255DP17</accession>
<name>A0A255DP17_9MYCO</name>
<comment type="caution">
    <text evidence="1">The sequence shown here is derived from an EMBL/GenBank/DDBJ whole genome shotgun (WGS) entry which is preliminary data.</text>
</comment>
<proteinExistence type="predicted"/>
<dbReference type="OrthoDB" id="4991523at2"/>
<evidence type="ECO:0008006" key="3">
    <source>
        <dbReference type="Google" id="ProtNLM"/>
    </source>
</evidence>
<dbReference type="RefSeq" id="WP_094478897.1">
    <property type="nucleotide sequence ID" value="NZ_NOZR01000006.1"/>
</dbReference>
<dbReference type="EMBL" id="NOZR01000006">
    <property type="protein sequence ID" value="OYN80421.1"/>
    <property type="molecule type" value="Genomic_DNA"/>
</dbReference>
<keyword evidence="2" id="KW-1185">Reference proteome</keyword>
<protein>
    <recommendedName>
        <fullName evidence="3">DUF3168 domain-containing protein</fullName>
    </recommendedName>
</protein>
<gene>
    <name evidence="1" type="ORF">CG716_09850</name>
</gene>
<dbReference type="Proteomes" id="UP000216063">
    <property type="component" value="Unassembled WGS sequence"/>
</dbReference>
<sequence>MDIFPVIQKSMIDYLLTRSEIEGVEVFPRIPAAPRPGRFVVISTAPATGNPKPVLSTRRIIAECWAPKPFQAGQLAETVRGLICDSKYHHIGVRRVNVIGEPGDFPHPTITDQVRWQVTADLLIRATA</sequence>